<comment type="caution">
    <text evidence="2">The sequence shown here is derived from an EMBL/GenBank/DDBJ whole genome shotgun (WGS) entry which is preliminary data.</text>
</comment>
<name>A0A939HRD9_9PROT</name>
<keyword evidence="1" id="KW-0812">Transmembrane</keyword>
<accession>A0A939HRD9</accession>
<feature type="transmembrane region" description="Helical" evidence="1">
    <location>
        <begin position="98"/>
        <end position="118"/>
    </location>
</feature>
<gene>
    <name evidence="2" type="ORF">J2D77_14085</name>
</gene>
<feature type="transmembrane region" description="Helical" evidence="1">
    <location>
        <begin position="57"/>
        <end position="77"/>
    </location>
</feature>
<keyword evidence="3" id="KW-1185">Reference proteome</keyword>
<dbReference type="Proteomes" id="UP000664073">
    <property type="component" value="Unassembled WGS sequence"/>
</dbReference>
<protein>
    <submittedName>
        <fullName evidence="2">Uncharacterized protein</fullName>
    </submittedName>
</protein>
<keyword evidence="1" id="KW-1133">Transmembrane helix</keyword>
<evidence type="ECO:0000313" key="2">
    <source>
        <dbReference type="EMBL" id="MBO1326281.1"/>
    </source>
</evidence>
<proteinExistence type="predicted"/>
<organism evidence="2 3">
    <name type="scientific">Acetobacter garciniae</name>
    <dbReference type="NCBI Taxonomy" id="2817435"/>
    <lineage>
        <taxon>Bacteria</taxon>
        <taxon>Pseudomonadati</taxon>
        <taxon>Pseudomonadota</taxon>
        <taxon>Alphaproteobacteria</taxon>
        <taxon>Acetobacterales</taxon>
        <taxon>Acetobacteraceae</taxon>
        <taxon>Acetobacter</taxon>
    </lineage>
</organism>
<dbReference type="EMBL" id="JAFVMH010000008">
    <property type="protein sequence ID" value="MBO1326281.1"/>
    <property type="molecule type" value="Genomic_DNA"/>
</dbReference>
<keyword evidence="1" id="KW-0472">Membrane</keyword>
<sequence>MFFAGATFLSFPTFLNVGNQTLGFSGTAGLSSSATAVKFSASDLTAAVSQGPIATLTAILNIFQYYFMCYGAFWIYVSIMRQIGSMKGRNNTSTSVNLCMIVGGFLVMNADTVAPALVKQLHLLSS</sequence>
<dbReference type="AlphaFoldDB" id="A0A939HRD9"/>
<evidence type="ECO:0000256" key="1">
    <source>
        <dbReference type="SAM" id="Phobius"/>
    </source>
</evidence>
<reference evidence="2" key="1">
    <citation type="submission" date="2021-03" db="EMBL/GenBank/DDBJ databases">
        <title>The complete genome sequence of Acetobacter sp. TBRC 12339.</title>
        <authorList>
            <person name="Charoenyingcharoen P."/>
            <person name="Yukphan P."/>
        </authorList>
    </citation>
    <scope>NUCLEOTIDE SEQUENCE</scope>
    <source>
        <strain evidence="2">TBRC 12339</strain>
    </source>
</reference>
<evidence type="ECO:0000313" key="3">
    <source>
        <dbReference type="Proteomes" id="UP000664073"/>
    </source>
</evidence>